<organism evidence="1 2">
    <name type="scientific">Helicoverpa armigera</name>
    <name type="common">Cotton bollworm</name>
    <name type="synonym">Heliothis armigera</name>
    <dbReference type="NCBI Taxonomy" id="29058"/>
    <lineage>
        <taxon>Eukaryota</taxon>
        <taxon>Metazoa</taxon>
        <taxon>Ecdysozoa</taxon>
        <taxon>Arthropoda</taxon>
        <taxon>Hexapoda</taxon>
        <taxon>Insecta</taxon>
        <taxon>Pterygota</taxon>
        <taxon>Neoptera</taxon>
        <taxon>Endopterygota</taxon>
        <taxon>Lepidoptera</taxon>
        <taxon>Glossata</taxon>
        <taxon>Ditrysia</taxon>
        <taxon>Noctuoidea</taxon>
        <taxon>Noctuidae</taxon>
        <taxon>Heliothinae</taxon>
        <taxon>Helicoverpa</taxon>
    </lineage>
</organism>
<dbReference type="EMBL" id="KZ149943">
    <property type="protein sequence ID" value="PZC76865.1"/>
    <property type="molecule type" value="Genomic_DNA"/>
</dbReference>
<proteinExistence type="predicted"/>
<keyword evidence="2" id="KW-1185">Reference proteome</keyword>
<dbReference type="AlphaFoldDB" id="A0A2W1BTA6"/>
<evidence type="ECO:0000313" key="1">
    <source>
        <dbReference type="EMBL" id="PZC76865.1"/>
    </source>
</evidence>
<accession>A0A2W1BTA6</accession>
<evidence type="ECO:0000313" key="2">
    <source>
        <dbReference type="Proteomes" id="UP000249218"/>
    </source>
</evidence>
<gene>
    <name evidence="1" type="primary">HaOG204047</name>
    <name evidence="1" type="ORF">B5X24_HaOG204047</name>
</gene>
<reference evidence="1 2" key="1">
    <citation type="journal article" date="2017" name="BMC Biol.">
        <title>Genomic innovations, transcriptional plasticity and gene loss underlying the evolution and divergence of two highly polyphagous and invasive Helicoverpa pest species.</title>
        <authorList>
            <person name="Pearce S.L."/>
            <person name="Clarke D.F."/>
            <person name="East P.D."/>
            <person name="Elfekih S."/>
            <person name="Gordon K.H."/>
            <person name="Jermiin L.S."/>
            <person name="McGaughran A."/>
            <person name="Oakeshott J.G."/>
            <person name="Papanikolaou A."/>
            <person name="Perera O.P."/>
            <person name="Rane R.V."/>
            <person name="Richards S."/>
            <person name="Tay W.T."/>
            <person name="Walsh T.K."/>
            <person name="Anderson A."/>
            <person name="Anderson C.J."/>
            <person name="Asgari S."/>
            <person name="Board P.G."/>
            <person name="Bretschneider A."/>
            <person name="Campbell P.M."/>
            <person name="Chertemps T."/>
            <person name="Christeller J.T."/>
            <person name="Coppin C.W."/>
            <person name="Downes S.J."/>
            <person name="Duan G."/>
            <person name="Farnsworth C.A."/>
            <person name="Good R.T."/>
            <person name="Han L.B."/>
            <person name="Han Y.C."/>
            <person name="Hatje K."/>
            <person name="Horne I."/>
            <person name="Huang Y.P."/>
            <person name="Hughes D.S."/>
            <person name="Jacquin-Joly E."/>
            <person name="James W."/>
            <person name="Jhangiani S."/>
            <person name="Kollmar M."/>
            <person name="Kuwar S.S."/>
            <person name="Li S."/>
            <person name="Liu N.Y."/>
            <person name="Maibeche M.T."/>
            <person name="Miller J.R."/>
            <person name="Montagne N."/>
            <person name="Perry T."/>
            <person name="Qu J."/>
            <person name="Song S.V."/>
            <person name="Sutton G.G."/>
            <person name="Vogel H."/>
            <person name="Walenz B.P."/>
            <person name="Xu W."/>
            <person name="Zhang H.J."/>
            <person name="Zou Z."/>
            <person name="Batterham P."/>
            <person name="Edwards O.R."/>
            <person name="Feyereisen R."/>
            <person name="Gibbs R.A."/>
            <person name="Heckel D.G."/>
            <person name="McGrath A."/>
            <person name="Robin C."/>
            <person name="Scherer S.E."/>
            <person name="Worley K.C."/>
            <person name="Wu Y.D."/>
        </authorList>
    </citation>
    <scope>NUCLEOTIDE SEQUENCE [LARGE SCALE GENOMIC DNA]</scope>
    <source>
        <strain evidence="1">Harm_GR_Male_#8</strain>
        <tissue evidence="1">Whole organism</tissue>
    </source>
</reference>
<dbReference type="Proteomes" id="UP000249218">
    <property type="component" value="Unassembled WGS sequence"/>
</dbReference>
<protein>
    <submittedName>
        <fullName evidence="1">Uncharacterized protein</fullName>
    </submittedName>
</protein>
<sequence>MATNNPVSVPAINYEETKAKYEELVNANTELMNRHPLSTNQKIEDKIRQIQNMEATELDLAVLNHSSKTKLYRKRENKLLEVLSVDDSFSVVLDTHISLGHTSAAITYKELVSKLSIPTFAVSWVVLACNVCEHNRKNKTPRPVSSVAQKAVAKPVVEPTPTESQPIITMVQKPLTVLPKPEPTPSKSQPVIPMVQEPLTVLPKPKSQVQQARVPSLIQLSNSILPQQRTVFTPQRPYKNWRLSIIKRSLPQSQNTRNCYLLILRHIPSDFLILRAVYETLVELSLELLKIFTEFGYPSKLYVSKTLEFYVRVIQLVVAMNPVEPFEVQLADTKFFDDDETQVITEIHKWMDLMKDVYWDQCLPMVQYRMNTKEVTFVRMDTKEKCIGIPFEMFFNFKVSTEIKWLNPKTNELACDFDPKIVDENEEVP</sequence>
<name>A0A2W1BTA6_HELAM</name>